<keyword evidence="1" id="KW-0175">Coiled coil</keyword>
<evidence type="ECO:0000256" key="1">
    <source>
        <dbReference type="SAM" id="Coils"/>
    </source>
</evidence>
<accession>A0A0F8ZQ12</accession>
<keyword evidence="2" id="KW-0472">Membrane</keyword>
<organism evidence="3">
    <name type="scientific">marine sediment metagenome</name>
    <dbReference type="NCBI Taxonomy" id="412755"/>
    <lineage>
        <taxon>unclassified sequences</taxon>
        <taxon>metagenomes</taxon>
        <taxon>ecological metagenomes</taxon>
    </lineage>
</organism>
<sequence length="67" mass="7756">MKDHYFIYALIVLVVILALMLTGAVIYIGVITVENEILIEENQELKTRLDKIDDEIRALSDRIKETH</sequence>
<name>A0A0F8ZQ12_9ZZZZ</name>
<protein>
    <submittedName>
        <fullName evidence="3">Uncharacterized protein</fullName>
    </submittedName>
</protein>
<feature type="coiled-coil region" evidence="1">
    <location>
        <begin position="35"/>
        <end position="62"/>
    </location>
</feature>
<dbReference type="EMBL" id="LAZR01046688">
    <property type="protein sequence ID" value="KKK95957.1"/>
    <property type="molecule type" value="Genomic_DNA"/>
</dbReference>
<proteinExistence type="predicted"/>
<comment type="caution">
    <text evidence="3">The sequence shown here is derived from an EMBL/GenBank/DDBJ whole genome shotgun (WGS) entry which is preliminary data.</text>
</comment>
<keyword evidence="2" id="KW-0812">Transmembrane</keyword>
<dbReference type="AlphaFoldDB" id="A0A0F8ZQ12"/>
<feature type="transmembrane region" description="Helical" evidence="2">
    <location>
        <begin position="6"/>
        <end position="30"/>
    </location>
</feature>
<reference evidence="3" key="1">
    <citation type="journal article" date="2015" name="Nature">
        <title>Complex archaea that bridge the gap between prokaryotes and eukaryotes.</title>
        <authorList>
            <person name="Spang A."/>
            <person name="Saw J.H."/>
            <person name="Jorgensen S.L."/>
            <person name="Zaremba-Niedzwiedzka K."/>
            <person name="Martijn J."/>
            <person name="Lind A.E."/>
            <person name="van Eijk R."/>
            <person name="Schleper C."/>
            <person name="Guy L."/>
            <person name="Ettema T.J."/>
        </authorList>
    </citation>
    <scope>NUCLEOTIDE SEQUENCE</scope>
</reference>
<evidence type="ECO:0000256" key="2">
    <source>
        <dbReference type="SAM" id="Phobius"/>
    </source>
</evidence>
<evidence type="ECO:0000313" key="3">
    <source>
        <dbReference type="EMBL" id="KKK95957.1"/>
    </source>
</evidence>
<gene>
    <name evidence="3" type="ORF">LCGC14_2667620</name>
</gene>
<keyword evidence="2" id="KW-1133">Transmembrane helix</keyword>